<feature type="transmembrane region" description="Helical" evidence="1">
    <location>
        <begin position="12"/>
        <end position="36"/>
    </location>
</feature>
<feature type="transmembrane region" description="Helical" evidence="1">
    <location>
        <begin position="1005"/>
        <end position="1028"/>
    </location>
</feature>
<dbReference type="PANTHER" id="PTHR32063:SF0">
    <property type="entry name" value="SWARMING MOTILITY PROTEIN SWRC"/>
    <property type="match status" value="1"/>
</dbReference>
<organism evidence="2">
    <name type="scientific">hydrothermal vent metagenome</name>
    <dbReference type="NCBI Taxonomy" id="652676"/>
    <lineage>
        <taxon>unclassified sequences</taxon>
        <taxon>metagenomes</taxon>
        <taxon>ecological metagenomes</taxon>
    </lineage>
</organism>
<sequence>MRRPFKSGGIAAWSINHPIGISMLAVTVVVLGLFALKDLSIDLFPHIIYPEVRVRILDPGVPAKAMEDRITRQLEEQLAITENAISIQSKTREGRSAVDLSFPYGTDINLALRDASTRLDRAKRFLPTSIEPPVIYKRDPSQLPALEFVVSSTKISTTELRDWVDYQLSNWFNNLPGVAAAEVAGAPKREVKVVIDQEQLARLQLSYDDIIKAFENNKDSPGGEFHAKVKNINTRTTGRFNNLSEILELPIPGNTPGSIIHLKDIATISDATEDEKLRVRLNSISGVKLTIQKQPSANTTAVVDAVMKQLNSLQKTNIIPEHITINKVGDQSTFIRHALRNASFATVSGAILAMIVIYLFLGSVRRTLIIGTAIPLAILITFILMSSAGLSLNIMTIGGIALGVGLLVDNTIVMQENIARHQLLDANYTQAALNATGEINSAIIASTSTNLAAVVPFLFIGGIVGLLFSELILTLSAAIIGSLIVAVTLVPALSARVNSNKSNAIHDACNKIIKNILYYYEKIILKLIIHPIKVILFFIIILTLSLFTFKALMDQKERLLPKMDEGQIRIRIKGDSGMNLDKMDLAVKKIEAIIAQQDYVVSWFTTAGGFVFGRSEFQKSNYSSISIQLIERQKRDLTVDQWAKKLNSEVKKLNLVGFSVLAYAKGIRGFRSNRGDDDISIRIQGSNLDELRRLGDEVISKLQALKHIKNIQHSYQDSTEELSIKINQLRATSFGITTNDVSTALQIAMQGKIVSDYIDGDRQYNIRVRLNNKLLTSPPALANIVVGSFNKKTIRLRDVASINHQSSPTNIIRDKQRRIVEISASLKGSSSLSQALDEIDTALENFNLPKNYILYDGGSKKQLQEGENLGYILLALAIFLVFVVMAIQYESLRNPLIILCGVPFTIVGVIIGLLAVNLFIDLPISMPIKLGIIMLTGIVVNNAIVLIEQIENIRDTGVDLVAAVIDATKQRLRPILMTVLTTVLGMTPLAMGIGDGAEMLQPMAIVIVSGLSFSVLITLFLIPVIYLLTHQRDAIK</sequence>
<feature type="transmembrane region" description="Helical" evidence="1">
    <location>
        <begin position="475"/>
        <end position="493"/>
    </location>
</feature>
<feature type="transmembrane region" description="Helical" evidence="1">
    <location>
        <begin position="896"/>
        <end position="920"/>
    </location>
</feature>
<gene>
    <name evidence="2" type="ORF">MNBD_GAMMA22-1802</name>
</gene>
<dbReference type="Gene3D" id="3.30.70.1440">
    <property type="entry name" value="Multidrug efflux transporter AcrB pore domain"/>
    <property type="match status" value="1"/>
</dbReference>
<protein>
    <submittedName>
        <fullName evidence="2">Cobalt-zinc-cadmium resistance protein CzcA Cation efflux system protein CusA</fullName>
    </submittedName>
</protein>
<dbReference type="GO" id="GO:0042910">
    <property type="term" value="F:xenobiotic transmembrane transporter activity"/>
    <property type="evidence" value="ECO:0007669"/>
    <property type="project" value="TreeGrafter"/>
</dbReference>
<feature type="transmembrane region" description="Helical" evidence="1">
    <location>
        <begin position="451"/>
        <end position="469"/>
    </location>
</feature>
<dbReference type="InterPro" id="IPR001036">
    <property type="entry name" value="Acrflvin-R"/>
</dbReference>
<feature type="transmembrane region" description="Helical" evidence="1">
    <location>
        <begin position="534"/>
        <end position="553"/>
    </location>
</feature>
<keyword evidence="1" id="KW-0812">Transmembrane</keyword>
<feature type="transmembrane region" description="Helical" evidence="1">
    <location>
        <begin position="342"/>
        <end position="361"/>
    </location>
</feature>
<dbReference type="SUPFAM" id="SSF82714">
    <property type="entry name" value="Multidrug efflux transporter AcrB TolC docking domain, DN and DC subdomains"/>
    <property type="match status" value="2"/>
</dbReference>
<dbReference type="Pfam" id="PF00873">
    <property type="entry name" value="ACR_tran"/>
    <property type="match status" value="1"/>
</dbReference>
<accession>A0A3B1A717</accession>
<keyword evidence="1" id="KW-1133">Transmembrane helix</keyword>
<dbReference type="EMBL" id="UOFS01000024">
    <property type="protein sequence ID" value="VAW95552.1"/>
    <property type="molecule type" value="Genomic_DNA"/>
</dbReference>
<dbReference type="Gene3D" id="3.30.70.1430">
    <property type="entry name" value="Multidrug efflux transporter AcrB pore domain"/>
    <property type="match status" value="2"/>
</dbReference>
<dbReference type="GO" id="GO:0005886">
    <property type="term" value="C:plasma membrane"/>
    <property type="evidence" value="ECO:0007669"/>
    <property type="project" value="TreeGrafter"/>
</dbReference>
<feature type="transmembrane region" description="Helical" evidence="1">
    <location>
        <begin position="368"/>
        <end position="388"/>
    </location>
</feature>
<feature type="transmembrane region" description="Helical" evidence="1">
    <location>
        <begin position="394"/>
        <end position="413"/>
    </location>
</feature>
<dbReference type="InterPro" id="IPR027463">
    <property type="entry name" value="AcrB_DN_DC_subdom"/>
</dbReference>
<feature type="transmembrane region" description="Helical" evidence="1">
    <location>
        <begin position="975"/>
        <end position="993"/>
    </location>
</feature>
<proteinExistence type="predicted"/>
<keyword evidence="1" id="KW-0472">Membrane</keyword>
<dbReference type="Gene3D" id="1.20.1640.10">
    <property type="entry name" value="Multidrug efflux transporter AcrB transmembrane domain"/>
    <property type="match status" value="2"/>
</dbReference>
<dbReference type="SUPFAM" id="SSF82866">
    <property type="entry name" value="Multidrug efflux transporter AcrB transmembrane domain"/>
    <property type="match status" value="2"/>
</dbReference>
<dbReference type="SUPFAM" id="SSF82693">
    <property type="entry name" value="Multidrug efflux transporter AcrB pore domain, PN1, PN2, PC1 and PC2 subdomains"/>
    <property type="match status" value="3"/>
</dbReference>
<evidence type="ECO:0000313" key="2">
    <source>
        <dbReference type="EMBL" id="VAW95552.1"/>
    </source>
</evidence>
<reference evidence="2" key="1">
    <citation type="submission" date="2018-06" db="EMBL/GenBank/DDBJ databases">
        <authorList>
            <person name="Zhirakovskaya E."/>
        </authorList>
    </citation>
    <scope>NUCLEOTIDE SEQUENCE</scope>
</reference>
<dbReference type="Gene3D" id="3.30.70.1320">
    <property type="entry name" value="Multidrug efflux transporter AcrB pore domain like"/>
    <property type="match status" value="1"/>
</dbReference>
<evidence type="ECO:0000256" key="1">
    <source>
        <dbReference type="SAM" id="Phobius"/>
    </source>
</evidence>
<dbReference type="AlphaFoldDB" id="A0A3B1A717"/>
<dbReference type="PRINTS" id="PR00702">
    <property type="entry name" value="ACRIFLAVINRP"/>
</dbReference>
<name>A0A3B1A717_9ZZZZ</name>
<feature type="transmembrane region" description="Helical" evidence="1">
    <location>
        <begin position="926"/>
        <end position="947"/>
    </location>
</feature>
<dbReference type="Gene3D" id="3.30.2090.10">
    <property type="entry name" value="Multidrug efflux transporter AcrB TolC docking domain, DN and DC subdomains"/>
    <property type="match status" value="2"/>
</dbReference>
<dbReference type="PANTHER" id="PTHR32063">
    <property type="match status" value="1"/>
</dbReference>
<feature type="transmembrane region" description="Helical" evidence="1">
    <location>
        <begin position="869"/>
        <end position="889"/>
    </location>
</feature>